<dbReference type="CDD" id="cd21133">
    <property type="entry name" value="EVE"/>
    <property type="match status" value="1"/>
</dbReference>
<name>A0A6M2BT20_9GAMM</name>
<evidence type="ECO:0000256" key="1">
    <source>
        <dbReference type="ARBA" id="ARBA00022553"/>
    </source>
</evidence>
<gene>
    <name evidence="3" type="ORF">G7Y85_11340</name>
</gene>
<dbReference type="RefSeq" id="WP_166256700.1">
    <property type="nucleotide sequence ID" value="NZ_JAAMOW010000005.1"/>
</dbReference>
<dbReference type="PANTHER" id="PTHR14087:SF7">
    <property type="entry name" value="THYMOCYTE NUCLEAR PROTEIN 1"/>
    <property type="match status" value="1"/>
</dbReference>
<dbReference type="PANTHER" id="PTHR14087">
    <property type="entry name" value="THYMOCYTE NUCLEAR PROTEIN 1"/>
    <property type="match status" value="1"/>
</dbReference>
<keyword evidence="1" id="KW-0597">Phosphoprotein</keyword>
<dbReference type="InterPro" id="IPR015947">
    <property type="entry name" value="PUA-like_sf"/>
</dbReference>
<dbReference type="Proteomes" id="UP000472676">
    <property type="component" value="Unassembled WGS sequence"/>
</dbReference>
<evidence type="ECO:0000313" key="4">
    <source>
        <dbReference type="Proteomes" id="UP000472676"/>
    </source>
</evidence>
<dbReference type="FunFam" id="3.10.590.10:FF:000003">
    <property type="entry name" value="Thymocyte nuclear protein 1"/>
    <property type="match status" value="1"/>
</dbReference>
<dbReference type="EMBL" id="JAAMOW010000005">
    <property type="protein sequence ID" value="NGY05365.1"/>
    <property type="molecule type" value="Genomic_DNA"/>
</dbReference>
<accession>A0A6M2BT20</accession>
<evidence type="ECO:0000259" key="2">
    <source>
        <dbReference type="Pfam" id="PF01878"/>
    </source>
</evidence>
<dbReference type="Gene3D" id="3.10.590.10">
    <property type="entry name" value="ph1033 like domains"/>
    <property type="match status" value="1"/>
</dbReference>
<proteinExistence type="predicted"/>
<dbReference type="InterPro" id="IPR047197">
    <property type="entry name" value="THYN1-like_EVE"/>
</dbReference>
<reference evidence="3 4" key="1">
    <citation type="journal article" date="2014" name="Int. J. Syst. Evol. Microbiol.">
        <title>Solimonas terrae sp. nov., isolated from soil.</title>
        <authorList>
            <person name="Kim S.J."/>
            <person name="Moon J.Y."/>
            <person name="Weon H.Y."/>
            <person name="Ahn J.H."/>
            <person name="Chen W.M."/>
            <person name="Kwon S.W."/>
        </authorList>
    </citation>
    <scope>NUCLEOTIDE SEQUENCE [LARGE SCALE GENOMIC DNA]</scope>
    <source>
        <strain evidence="3 4">KIS83-12</strain>
    </source>
</reference>
<dbReference type="Pfam" id="PF01878">
    <property type="entry name" value="EVE"/>
    <property type="match status" value="1"/>
</dbReference>
<protein>
    <submittedName>
        <fullName evidence="3">EVE domain-containing protein</fullName>
    </submittedName>
</protein>
<dbReference type="AlphaFoldDB" id="A0A6M2BT20"/>
<dbReference type="InterPro" id="IPR002740">
    <property type="entry name" value="EVE_domain"/>
</dbReference>
<dbReference type="SUPFAM" id="SSF88697">
    <property type="entry name" value="PUA domain-like"/>
    <property type="match status" value="1"/>
</dbReference>
<evidence type="ECO:0000313" key="3">
    <source>
        <dbReference type="EMBL" id="NGY05365.1"/>
    </source>
</evidence>
<feature type="domain" description="EVE" evidence="2">
    <location>
        <begin position="2"/>
        <end position="152"/>
    </location>
</feature>
<organism evidence="3 4">
    <name type="scientific">Solimonas terrae</name>
    <dbReference type="NCBI Taxonomy" id="1396819"/>
    <lineage>
        <taxon>Bacteria</taxon>
        <taxon>Pseudomonadati</taxon>
        <taxon>Pseudomonadota</taxon>
        <taxon>Gammaproteobacteria</taxon>
        <taxon>Nevskiales</taxon>
        <taxon>Nevskiaceae</taxon>
        <taxon>Solimonas</taxon>
    </lineage>
</organism>
<sequence>MAYWLMKSEPDCFSIDDLASRPRQTEKWDGVRNYQVRNMFRDQMKQGDQAFFYHSSCAEPGIYGLMTIASNAYPDPTQFDAKADHYDPKSKPEEPRWLLVDVRFERKLKTPVTLAELRKHDKQLQGLLLLAPGSRLSVTPVKPAHWNYILKLEGRS</sequence>
<comment type="caution">
    <text evidence="3">The sequence shown here is derived from an EMBL/GenBank/DDBJ whole genome shotgun (WGS) entry which is preliminary data.</text>
</comment>
<keyword evidence="4" id="KW-1185">Reference proteome</keyword>
<dbReference type="InterPro" id="IPR052181">
    <property type="entry name" value="5hmC_binding"/>
</dbReference>